<evidence type="ECO:0000313" key="3">
    <source>
        <dbReference type="Proteomes" id="UP000036850"/>
    </source>
</evidence>
<reference evidence="3" key="1">
    <citation type="submission" date="2015-07" db="EMBL/GenBank/DDBJ databases">
        <title>Draft genome sequence of a Pseudoalteromonas rubra strain, OCN096, isolated from Kaneohe Bay, Oahu, Hawaii.</title>
        <authorList>
            <person name="Beurmann S."/>
            <person name="Ushijima B."/>
            <person name="Belcaid M."/>
            <person name="Callahan S.M."/>
            <person name="Aeby G.S."/>
        </authorList>
    </citation>
    <scope>NUCLEOTIDE SEQUENCE [LARGE SCALE GENOMIC DNA]</scope>
    <source>
        <strain evidence="3">OCN096</strain>
    </source>
</reference>
<dbReference type="PATRIC" id="fig|43658.6.peg.18"/>
<keyword evidence="1" id="KW-0732">Signal</keyword>
<dbReference type="EMBL" id="LFZX01000001">
    <property type="protein sequence ID" value="KNC69179.1"/>
    <property type="molecule type" value="Genomic_DNA"/>
</dbReference>
<dbReference type="Proteomes" id="UP000036850">
    <property type="component" value="Unassembled WGS sequence"/>
</dbReference>
<evidence type="ECO:0008006" key="4">
    <source>
        <dbReference type="Google" id="ProtNLM"/>
    </source>
</evidence>
<dbReference type="AlphaFoldDB" id="A0A0L0EXQ0"/>
<feature type="chain" id="PRO_5005537834" description="TonB C-terminal domain-containing protein" evidence="1">
    <location>
        <begin position="20"/>
        <end position="343"/>
    </location>
</feature>
<comment type="caution">
    <text evidence="2">The sequence shown here is derived from an EMBL/GenBank/DDBJ whole genome shotgun (WGS) entry which is preliminary data.</text>
</comment>
<evidence type="ECO:0000313" key="2">
    <source>
        <dbReference type="EMBL" id="KNC69179.1"/>
    </source>
</evidence>
<dbReference type="OrthoDB" id="6388559at2"/>
<feature type="signal peptide" evidence="1">
    <location>
        <begin position="1"/>
        <end position="19"/>
    </location>
</feature>
<protein>
    <recommendedName>
        <fullName evidence="4">TonB C-terminal domain-containing protein</fullName>
    </recommendedName>
</protein>
<organism evidence="2 3">
    <name type="scientific">Pseudoalteromonas rubra</name>
    <dbReference type="NCBI Taxonomy" id="43658"/>
    <lineage>
        <taxon>Bacteria</taxon>
        <taxon>Pseudomonadati</taxon>
        <taxon>Pseudomonadota</taxon>
        <taxon>Gammaproteobacteria</taxon>
        <taxon>Alteromonadales</taxon>
        <taxon>Pseudoalteromonadaceae</taxon>
        <taxon>Pseudoalteromonas</taxon>
    </lineage>
</organism>
<accession>A0A0L0EXQ0</accession>
<proteinExistence type="predicted"/>
<gene>
    <name evidence="2" type="ORF">AC626_00075</name>
</gene>
<evidence type="ECO:0000256" key="1">
    <source>
        <dbReference type="SAM" id="SignalP"/>
    </source>
</evidence>
<sequence length="343" mass="38873">MKKALLCLITGLLSSPAFANAQFVPAKLIEDGGSIRPSEAIEGSRREHWAFVDYMVDPNGNPVHALVEASATKPVHRAKSALTMRTYQPAQLGGETISSASQLPIRFNKVFEQYTNDNVSTVFSKYFDEAKRLVVSNQMTKAKPALDNLVEDHTKNLTERAYSAWLLSAYFYNVQDWHQYEYHLREAVHLYHLLTPDLALMSMQSLMNLEVYQKQYGNAFATLLKMRGIKNKQLSKQTITEFSAQLQEQIDANPVITVTAKLAELRTWRHTLNRSTISFSADNGNVSTAALYCQNGYQRFNELPVKNYQVPEAYGSCYLAVQGDADTQINYQEKGEARFRLYL</sequence>
<name>A0A0L0EXQ0_9GAMM</name>